<keyword evidence="4" id="KW-1185">Reference proteome</keyword>
<feature type="region of interest" description="Disordered" evidence="1">
    <location>
        <begin position="119"/>
        <end position="143"/>
    </location>
</feature>
<keyword evidence="2" id="KW-1133">Transmembrane helix</keyword>
<comment type="caution">
    <text evidence="3">The sequence shown here is derived from an EMBL/GenBank/DDBJ whole genome shotgun (WGS) entry which is preliminary data.</text>
</comment>
<evidence type="ECO:0000256" key="1">
    <source>
        <dbReference type="SAM" id="MobiDB-lite"/>
    </source>
</evidence>
<sequence>MLSPREHGDSGIGLGWILAIALVGGILCFAALGYLLVWQIRKSGAPVTTQVYAADVAARPDGPSNSSTVLSKRRFLRTESELTLHANQDHTGDGAIPLQEGVRENGGRVVPWKPPVLPPLAKQGWMTTGDEEHGPKTRRKSWRDSWTNMMVLVGAKPTIPNVDSMNDLEVGAEQPVLDVPKTRSTPQTLPQSQTAPELGEEERGRPRTVSHYRGRAMGGPSVNDVDLKVILASTEQRLRDGSQSPVKTPKSSPGKNSTRTPRSGGKSASTRGSPSKRSAIHQTPTKSRNPSISTVGSAANSLIRHAIEELRQPGGSTSPSRARVSEWEDQQKNTVAARPESPRKRSNSIDSDISSALSTLYSVGEPEEEVTLPTPKKAVTPQEKQHESFVHQTCPGVVSLRHGVAGPRTTRGASGGGNDTASAIPAPLRTINANSKIARRGSIKMQPHLVLSPPKARNPDIAAKIVTQRVASENSIASESVYTDVTVADTSSEDEQTTPKAKQGHRGSKSSTSTVATPTRTMKSLDLSSSPLNEREVMSILYESARPKRGLPSPPAKIMSDENMVPTPLSPRPKKRYAPSRRVSIASVSSSNYDHNLDEENHQFTGISGRRATTSGFSANLSVGSTISELRRMNSVVSSYSVASMASSCGGIDRSPTITSLRGGGFSPDRPNSKNASDGRRNYLSMGGQNSPKRNNSSHRRGQSHSGIPIRADKIQVDMSAAEKENRGPPTTGPRVRFDLSASTNALRDGRDRRSGLAPPQLVASRVEAIATEERRRANRWSADSLGLYDQDGFLKGSPDRDAVAKAGRWRM</sequence>
<feature type="compositionally biased region" description="Polar residues" evidence="1">
    <location>
        <begin position="182"/>
        <end position="195"/>
    </location>
</feature>
<protein>
    <submittedName>
        <fullName evidence="3">Uncharacterized protein</fullName>
    </submittedName>
</protein>
<keyword evidence="2" id="KW-0812">Transmembrane</keyword>
<dbReference type="AlphaFoldDB" id="A0A9P9Y7P8"/>
<feature type="region of interest" description="Disordered" evidence="1">
    <location>
        <begin position="648"/>
        <end position="758"/>
    </location>
</feature>
<evidence type="ECO:0000313" key="4">
    <source>
        <dbReference type="Proteomes" id="UP001055219"/>
    </source>
</evidence>
<proteinExistence type="predicted"/>
<feature type="region of interest" description="Disordered" evidence="1">
    <location>
        <begin position="546"/>
        <end position="578"/>
    </location>
</feature>
<feature type="compositionally biased region" description="Polar residues" evidence="1">
    <location>
        <begin position="241"/>
        <end position="295"/>
    </location>
</feature>
<gene>
    <name evidence="3" type="ORF">J7T54_008115</name>
</gene>
<name>A0A9P9Y7P8_9HYPO</name>
<dbReference type="EMBL" id="JAGIXG020000003">
    <property type="protein sequence ID" value="KAI6785021.1"/>
    <property type="molecule type" value="Genomic_DNA"/>
</dbReference>
<feature type="transmembrane region" description="Helical" evidence="2">
    <location>
        <begin position="12"/>
        <end position="38"/>
    </location>
</feature>
<reference evidence="3" key="1">
    <citation type="journal article" date="2021" name="J Fungi (Basel)">
        <title>Genomic and Metabolomic Analyses of the Marine Fungus Emericellopsis cladophorae: Insights into Saltwater Adaptability Mechanisms and Its Biosynthetic Potential.</title>
        <authorList>
            <person name="Goncalves M.F.M."/>
            <person name="Hilario S."/>
            <person name="Van de Peer Y."/>
            <person name="Esteves A.C."/>
            <person name="Alves A."/>
        </authorList>
    </citation>
    <scope>NUCLEOTIDE SEQUENCE</scope>
    <source>
        <strain evidence="3">MUM 19.33</strain>
    </source>
</reference>
<dbReference type="Proteomes" id="UP001055219">
    <property type="component" value="Unassembled WGS sequence"/>
</dbReference>
<accession>A0A9P9Y7P8</accession>
<evidence type="ECO:0000313" key="3">
    <source>
        <dbReference type="EMBL" id="KAI6785021.1"/>
    </source>
</evidence>
<feature type="compositionally biased region" description="Polar residues" evidence="1">
    <location>
        <begin position="348"/>
        <end position="361"/>
    </location>
</feature>
<feature type="region of interest" description="Disordered" evidence="1">
    <location>
        <begin position="488"/>
        <end position="530"/>
    </location>
</feature>
<evidence type="ECO:0000256" key="2">
    <source>
        <dbReference type="SAM" id="Phobius"/>
    </source>
</evidence>
<dbReference type="OrthoDB" id="4760011at2759"/>
<feature type="region of interest" description="Disordered" evidence="1">
    <location>
        <begin position="177"/>
        <end position="222"/>
    </location>
</feature>
<keyword evidence="2" id="KW-0472">Membrane</keyword>
<dbReference type="RefSeq" id="XP_051365877.1">
    <property type="nucleotide sequence ID" value="XM_051502712.1"/>
</dbReference>
<feature type="region of interest" description="Disordered" evidence="1">
    <location>
        <begin position="309"/>
        <end position="390"/>
    </location>
</feature>
<reference evidence="3" key="2">
    <citation type="submission" date="2022-07" db="EMBL/GenBank/DDBJ databases">
        <authorList>
            <person name="Goncalves M.F.M."/>
            <person name="Hilario S."/>
            <person name="Van De Peer Y."/>
            <person name="Esteves A.C."/>
            <person name="Alves A."/>
        </authorList>
    </citation>
    <scope>NUCLEOTIDE SEQUENCE</scope>
    <source>
        <strain evidence="3">MUM 19.33</strain>
    </source>
</reference>
<feature type="region of interest" description="Disordered" evidence="1">
    <location>
        <begin position="234"/>
        <end position="295"/>
    </location>
</feature>
<dbReference type="GeneID" id="75834587"/>
<feature type="compositionally biased region" description="Basic and acidic residues" evidence="1">
    <location>
        <begin position="711"/>
        <end position="727"/>
    </location>
</feature>
<feature type="compositionally biased region" description="Polar residues" evidence="1">
    <location>
        <begin position="509"/>
        <end position="530"/>
    </location>
</feature>
<organism evidence="3 4">
    <name type="scientific">Emericellopsis cladophorae</name>
    <dbReference type="NCBI Taxonomy" id="2686198"/>
    <lineage>
        <taxon>Eukaryota</taxon>
        <taxon>Fungi</taxon>
        <taxon>Dikarya</taxon>
        <taxon>Ascomycota</taxon>
        <taxon>Pezizomycotina</taxon>
        <taxon>Sordariomycetes</taxon>
        <taxon>Hypocreomycetidae</taxon>
        <taxon>Hypocreales</taxon>
        <taxon>Bionectriaceae</taxon>
        <taxon>Emericellopsis</taxon>
    </lineage>
</organism>